<comment type="caution">
    <text evidence="3">The sequence shown here is derived from an EMBL/GenBank/DDBJ whole genome shotgun (WGS) entry which is preliminary data.</text>
</comment>
<dbReference type="InterPro" id="IPR039375">
    <property type="entry name" value="NodN-like"/>
</dbReference>
<dbReference type="Gene3D" id="3.10.129.10">
    <property type="entry name" value="Hotdog Thioesterase"/>
    <property type="match status" value="1"/>
</dbReference>
<sequence>MGRTIRGIAEFRSLVGSELGTSEWFEITQERIDAFADVTEDWQWIHVDPERARAEGLGGTVAHGFLTLSLMPRLSAQVFEFAEVGRAVNYGLDKVRFPAPVHPGDRIRLTATMLEASDVDGGGVLGRVSYVVEIEGRERPAAVTQTLMVVYPEPA</sequence>
<dbReference type="InterPro" id="IPR002539">
    <property type="entry name" value="MaoC-like_dom"/>
</dbReference>
<proteinExistence type="inferred from homology"/>
<evidence type="ECO:0000256" key="1">
    <source>
        <dbReference type="ARBA" id="ARBA00005254"/>
    </source>
</evidence>
<evidence type="ECO:0000313" key="3">
    <source>
        <dbReference type="EMBL" id="MFC6152825.1"/>
    </source>
</evidence>
<keyword evidence="4" id="KW-1185">Reference proteome</keyword>
<gene>
    <name evidence="3" type="ORF">ACFPWU_03980</name>
</gene>
<reference evidence="4" key="1">
    <citation type="journal article" date="2019" name="Int. J. Syst. Evol. Microbiol.">
        <title>The Global Catalogue of Microorganisms (GCM) 10K type strain sequencing project: providing services to taxonomists for standard genome sequencing and annotation.</title>
        <authorList>
            <consortium name="The Broad Institute Genomics Platform"/>
            <consortium name="The Broad Institute Genome Sequencing Center for Infectious Disease"/>
            <person name="Wu L."/>
            <person name="Ma J."/>
        </authorList>
    </citation>
    <scope>NUCLEOTIDE SEQUENCE [LARGE SCALE GENOMIC DNA]</scope>
    <source>
        <strain evidence="4">DFY28</strain>
    </source>
</reference>
<dbReference type="InterPro" id="IPR029069">
    <property type="entry name" value="HotDog_dom_sf"/>
</dbReference>
<protein>
    <submittedName>
        <fullName evidence="3">MaoC family dehydratase</fullName>
    </submittedName>
</protein>
<evidence type="ECO:0000259" key="2">
    <source>
        <dbReference type="Pfam" id="PF01575"/>
    </source>
</evidence>
<evidence type="ECO:0000313" key="4">
    <source>
        <dbReference type="Proteomes" id="UP001596098"/>
    </source>
</evidence>
<dbReference type="CDD" id="cd03450">
    <property type="entry name" value="NodN"/>
    <property type="match status" value="1"/>
</dbReference>
<dbReference type="EMBL" id="JBHSQI010000002">
    <property type="protein sequence ID" value="MFC6152825.1"/>
    <property type="molecule type" value="Genomic_DNA"/>
</dbReference>
<dbReference type="PANTHER" id="PTHR42993:SF1">
    <property type="entry name" value="MAOC-LIKE DEHYDRATASE DOMAIN-CONTAINING PROTEIN"/>
    <property type="match status" value="1"/>
</dbReference>
<name>A0ABW1QYB7_9ACTN</name>
<dbReference type="PANTHER" id="PTHR42993">
    <property type="entry name" value="MAOC-LIKE DEHYDRATASE DOMAIN-CONTAINING PROTEIN"/>
    <property type="match status" value="1"/>
</dbReference>
<dbReference type="Pfam" id="PF01575">
    <property type="entry name" value="MaoC_dehydratas"/>
    <property type="match status" value="1"/>
</dbReference>
<dbReference type="SUPFAM" id="SSF54637">
    <property type="entry name" value="Thioesterase/thiol ester dehydrase-isomerase"/>
    <property type="match status" value="1"/>
</dbReference>
<comment type="similarity">
    <text evidence="1">Belongs to the enoyl-CoA hydratase/isomerase family.</text>
</comment>
<dbReference type="RefSeq" id="WP_128219538.1">
    <property type="nucleotide sequence ID" value="NZ_CP034929.1"/>
</dbReference>
<organism evidence="3 4">
    <name type="scientific">Nocardioides yefusunii</name>
    <dbReference type="NCBI Taxonomy" id="2500546"/>
    <lineage>
        <taxon>Bacteria</taxon>
        <taxon>Bacillati</taxon>
        <taxon>Actinomycetota</taxon>
        <taxon>Actinomycetes</taxon>
        <taxon>Propionibacteriales</taxon>
        <taxon>Nocardioidaceae</taxon>
        <taxon>Nocardioides</taxon>
    </lineage>
</organism>
<dbReference type="Proteomes" id="UP001596098">
    <property type="component" value="Unassembled WGS sequence"/>
</dbReference>
<accession>A0ABW1QYB7</accession>
<feature type="domain" description="MaoC-like" evidence="2">
    <location>
        <begin position="12"/>
        <end position="123"/>
    </location>
</feature>